<protein>
    <recommendedName>
        <fullName evidence="4">DUF1800 domain-containing protein</fullName>
    </recommendedName>
</protein>
<dbReference type="Proteomes" id="UP000607559">
    <property type="component" value="Unassembled WGS sequence"/>
</dbReference>
<evidence type="ECO:0000313" key="2">
    <source>
        <dbReference type="EMBL" id="GGB17409.1"/>
    </source>
</evidence>
<reference evidence="2" key="1">
    <citation type="journal article" date="2014" name="Int. J. Syst. Evol. Microbiol.">
        <title>Complete genome sequence of Corynebacterium casei LMG S-19264T (=DSM 44701T), isolated from a smear-ripened cheese.</title>
        <authorList>
            <consortium name="US DOE Joint Genome Institute (JGI-PGF)"/>
            <person name="Walter F."/>
            <person name="Albersmeier A."/>
            <person name="Kalinowski J."/>
            <person name="Ruckert C."/>
        </authorList>
    </citation>
    <scope>NUCLEOTIDE SEQUENCE</scope>
    <source>
        <strain evidence="2">CGMCC 1.15448</strain>
    </source>
</reference>
<dbReference type="InterPro" id="IPR014917">
    <property type="entry name" value="DUF1800"/>
</dbReference>
<evidence type="ECO:0000313" key="3">
    <source>
        <dbReference type="Proteomes" id="UP000607559"/>
    </source>
</evidence>
<accession>A0A8J2UHF8</accession>
<dbReference type="AlphaFoldDB" id="A0A8J2UHF8"/>
<evidence type="ECO:0008006" key="4">
    <source>
        <dbReference type="Google" id="ProtNLM"/>
    </source>
</evidence>
<gene>
    <name evidence="2" type="ORF">GCM10011511_46500</name>
</gene>
<evidence type="ECO:0000256" key="1">
    <source>
        <dbReference type="SAM" id="MobiDB-lite"/>
    </source>
</evidence>
<sequence>MAAPPSSGLTPYNGPWTDNEVTHLLKRCLFGASVSDIAHFKNKTLSAAVAELLTPASTAPPPPVKEYTTPATATTPDNNIAMGTTWVNDANNDGSVDSYRRASFKKWWMGLMINQDRSLLEKMTLFWHNHFSTETTTVGNSQFVYKHHAMLRTNALGNFRTLVLQVTTDPAMLVYLNGQYNTASAPDENYGRELQELFTVGKGPGSQYTEADVKAAAHVLTGWQNNSTTISSFFNPKRHDSTDKQFSAFYNNTVIKGQSDANAGATEIAALIDMILGTDESPKYICRCLYRYFVYYDIDDTVEANVITPLAAIFRANNFELKPVLSTLLQSQHFFDALIPGSMIKSPCDFVVGLCREFNITFPPASDYASNYGFFNWLVGIVTNMAQNIGDPPNVSGWPAYYQEPNFYELWLNSDILPKRNQYSDALVVTGYSLNGHSIKIDWGAFAKSLPNPSDPNQLLLDCINILYRIPLSDDARATIKTDILLGGQTNDTYWTTAWAEYVANPADMANTTIVLGHLRDLLKYLMDLSEYQLI</sequence>
<dbReference type="RefSeq" id="WP_188936350.1">
    <property type="nucleotide sequence ID" value="NZ_BMJC01000005.1"/>
</dbReference>
<dbReference type="EMBL" id="BMJC01000005">
    <property type="protein sequence ID" value="GGB17409.1"/>
    <property type="molecule type" value="Genomic_DNA"/>
</dbReference>
<name>A0A8J2UHF8_9BACT</name>
<reference evidence="2" key="2">
    <citation type="submission" date="2020-09" db="EMBL/GenBank/DDBJ databases">
        <authorList>
            <person name="Sun Q."/>
            <person name="Zhou Y."/>
        </authorList>
    </citation>
    <scope>NUCLEOTIDE SEQUENCE</scope>
    <source>
        <strain evidence="2">CGMCC 1.15448</strain>
    </source>
</reference>
<dbReference type="Pfam" id="PF08811">
    <property type="entry name" value="DUF1800"/>
    <property type="match status" value="1"/>
</dbReference>
<keyword evidence="3" id="KW-1185">Reference proteome</keyword>
<organism evidence="2 3">
    <name type="scientific">Puia dinghuensis</name>
    <dbReference type="NCBI Taxonomy" id="1792502"/>
    <lineage>
        <taxon>Bacteria</taxon>
        <taxon>Pseudomonadati</taxon>
        <taxon>Bacteroidota</taxon>
        <taxon>Chitinophagia</taxon>
        <taxon>Chitinophagales</taxon>
        <taxon>Chitinophagaceae</taxon>
        <taxon>Puia</taxon>
    </lineage>
</organism>
<feature type="region of interest" description="Disordered" evidence="1">
    <location>
        <begin position="55"/>
        <end position="79"/>
    </location>
</feature>
<proteinExistence type="predicted"/>
<comment type="caution">
    <text evidence="2">The sequence shown here is derived from an EMBL/GenBank/DDBJ whole genome shotgun (WGS) entry which is preliminary data.</text>
</comment>